<organism evidence="4 5">
    <name type="scientific">Pichia membranifaciens</name>
    <dbReference type="NCBI Taxonomy" id="4926"/>
    <lineage>
        <taxon>Eukaryota</taxon>
        <taxon>Fungi</taxon>
        <taxon>Dikarya</taxon>
        <taxon>Ascomycota</taxon>
        <taxon>Saccharomycotina</taxon>
        <taxon>Pichiomycetes</taxon>
        <taxon>Pichiales</taxon>
        <taxon>Pichiaceae</taxon>
        <taxon>Pichia</taxon>
    </lineage>
</organism>
<comment type="caution">
    <text evidence="4">The sequence shown here is derived from an EMBL/GenBank/DDBJ whole genome shotgun (WGS) entry which is preliminary data.</text>
</comment>
<evidence type="ECO:0000313" key="5">
    <source>
        <dbReference type="Proteomes" id="UP000186136"/>
    </source>
</evidence>
<dbReference type="Pfam" id="PF03221">
    <property type="entry name" value="HTH_Tnp_Tc5"/>
    <property type="match status" value="1"/>
</dbReference>
<dbReference type="EMBL" id="BDGI01000092">
    <property type="protein sequence ID" value="GAV28978.1"/>
    <property type="molecule type" value="Genomic_DNA"/>
</dbReference>
<dbReference type="InterPro" id="IPR006600">
    <property type="entry name" value="HTH_CenpB_DNA-bd_dom"/>
</dbReference>
<feature type="domain" description="HTH CENPB-type" evidence="3">
    <location>
        <begin position="78"/>
        <end position="153"/>
    </location>
</feature>
<dbReference type="SUPFAM" id="SSF46689">
    <property type="entry name" value="Homeodomain-like"/>
    <property type="match status" value="1"/>
</dbReference>
<dbReference type="AlphaFoldDB" id="A0A1Q2YHG9"/>
<keyword evidence="1" id="KW-0238">DNA-binding</keyword>
<dbReference type="GO" id="GO:0003677">
    <property type="term" value="F:DNA binding"/>
    <property type="evidence" value="ECO:0007669"/>
    <property type="project" value="UniProtKB-KW"/>
</dbReference>
<gene>
    <name evidence="4" type="ORF">PMKS-002456</name>
</gene>
<evidence type="ECO:0000313" key="4">
    <source>
        <dbReference type="EMBL" id="GAV28978.1"/>
    </source>
</evidence>
<evidence type="ECO:0000256" key="2">
    <source>
        <dbReference type="SAM" id="MobiDB-lite"/>
    </source>
</evidence>
<feature type="region of interest" description="Disordered" evidence="2">
    <location>
        <begin position="440"/>
        <end position="465"/>
    </location>
</feature>
<proteinExistence type="predicted"/>
<keyword evidence="5" id="KW-1185">Reference proteome</keyword>
<dbReference type="Proteomes" id="UP000186136">
    <property type="component" value="Unassembled WGS sequence"/>
</dbReference>
<dbReference type="Gene3D" id="1.10.10.60">
    <property type="entry name" value="Homeodomain-like"/>
    <property type="match status" value="1"/>
</dbReference>
<feature type="compositionally biased region" description="Low complexity" evidence="2">
    <location>
        <begin position="396"/>
        <end position="423"/>
    </location>
</feature>
<dbReference type="PROSITE" id="PS51253">
    <property type="entry name" value="HTH_CENPB"/>
    <property type="match status" value="1"/>
</dbReference>
<name>A0A1Q2YHG9_9ASCO</name>
<feature type="region of interest" description="Disordered" evidence="2">
    <location>
        <begin position="718"/>
        <end position="737"/>
    </location>
</feature>
<reference evidence="4 5" key="1">
    <citation type="submission" date="2016-08" db="EMBL/GenBank/DDBJ databases">
        <title>Whole genome shotgun sequence of Pichia membranifaciens KS47-1.</title>
        <authorList>
            <person name="Konishi M."/>
            <person name="Ishida M."/>
            <person name="Arakawa T."/>
            <person name="Kato Y."/>
            <person name="Horiuchi J."/>
        </authorList>
    </citation>
    <scope>NUCLEOTIDE SEQUENCE [LARGE SCALE GENOMIC DNA]</scope>
    <source>
        <strain evidence="4 5">KS47-1</strain>
    </source>
</reference>
<protein>
    <recommendedName>
        <fullName evidence="3">HTH CENPB-type domain-containing protein</fullName>
    </recommendedName>
</protein>
<evidence type="ECO:0000259" key="3">
    <source>
        <dbReference type="PROSITE" id="PS51253"/>
    </source>
</evidence>
<evidence type="ECO:0000256" key="1">
    <source>
        <dbReference type="ARBA" id="ARBA00023125"/>
    </source>
</evidence>
<sequence length="754" mass="83908">MPEDPRRLPRTNLEEKIIIIDYFKNSNKPQSETVEHFKEKFSISTSSFSEWLKHEEELRERYIRAINGPRGVSENLKLSKRKSTFKYGPINEAMHKIVSERLSMDLPVTEPILRHYWSKFTKEYGVTDPKRAKSFSHGWLANFKKRHGLTKAKKVKAMSKNAFNTYQGNGTNGSTSNISEIVNNPESGNLQNTSDNPLRTTLKSREMYPVSLSTVVSNTANNSGQYSLTFAPATGINTSEQDNNAKSLLESNKRDRLSPSNTVTGIFNSSTNGTYSSEMPAQPISQFSEKNKKSNSSTALNYLLISNENEGSYSSLSNVRPRLDTEYPLFPNDYQKSASVTFSNSNGNNSIANNENGSTIAIDHSNNRSSSSNDYDQKNRAADDANGTDNSKSKIHTSSTSSSSKYGSISDTNNTSANGSNGTGSQFDLQQILNSHLSKPLTSTPIQHSNLGLNLNPGMNSRTSPHYQNLIYTRNNGPNPMGPKTLNSTASPLYGNGAGTGAGNLISNNQSTVLESLSHIPKTSSTKYASTASSTLPVQSFLPKVNAQSSVTLNVGENKVPYYNFSTSTLNSRQFPEDAINTTSRTVLEIGDKAGKNEPGLVQNRPLLPIVGHSQSINYSEIDTKESRFGKVHEVTGAKDTARVRRSPEDYNSESSWRLESENYDKKDKFSFDDMEKLLFVHADKFFKQFKGTHEFNQSKELFDEFKTRFMADKHQYLAHQKRHRRSSENTYSGNIGSGRDYDNGFSDSLFLKK</sequence>
<accession>A0A1Q2YHG9</accession>
<dbReference type="InterPro" id="IPR009057">
    <property type="entry name" value="Homeodomain-like_sf"/>
</dbReference>
<feature type="compositionally biased region" description="Low complexity" evidence="2">
    <location>
        <begin position="348"/>
        <end position="358"/>
    </location>
</feature>
<feature type="region of interest" description="Disordered" evidence="2">
    <location>
        <begin position="348"/>
        <end position="423"/>
    </location>
</feature>
<feature type="region of interest" description="Disordered" evidence="2">
    <location>
        <begin position="166"/>
        <end position="195"/>
    </location>
</feature>
<dbReference type="OrthoDB" id="2507562at2759"/>